<name>D7MNM9_ARALL</name>
<proteinExistence type="predicted"/>
<dbReference type="Proteomes" id="UP000008694">
    <property type="component" value="Unassembled WGS sequence"/>
</dbReference>
<dbReference type="Gramene" id="scaffold_800680.1">
    <property type="protein sequence ID" value="scaffold_800680.1"/>
    <property type="gene ID" value="scaffold_800680.1"/>
</dbReference>
<dbReference type="HOGENOM" id="CLU_2349611_0_0_1"/>
<dbReference type="EMBL" id="GL348720">
    <property type="protein sequence ID" value="EFH41667.1"/>
    <property type="molecule type" value="Genomic_DNA"/>
</dbReference>
<gene>
    <name evidence="1" type="ORF">ARALYDRAFT_917280</name>
</gene>
<evidence type="ECO:0000313" key="1">
    <source>
        <dbReference type="EMBL" id="EFH41667.1"/>
    </source>
</evidence>
<reference evidence="2" key="1">
    <citation type="journal article" date="2011" name="Nat. Genet.">
        <title>The Arabidopsis lyrata genome sequence and the basis of rapid genome size change.</title>
        <authorList>
            <person name="Hu T.T."/>
            <person name="Pattyn P."/>
            <person name="Bakker E.G."/>
            <person name="Cao J."/>
            <person name="Cheng J.-F."/>
            <person name="Clark R.M."/>
            <person name="Fahlgren N."/>
            <person name="Fawcett J.A."/>
            <person name="Grimwood J."/>
            <person name="Gundlach H."/>
            <person name="Haberer G."/>
            <person name="Hollister J.D."/>
            <person name="Ossowski S."/>
            <person name="Ottilar R.P."/>
            <person name="Salamov A.A."/>
            <person name="Schneeberger K."/>
            <person name="Spannagl M."/>
            <person name="Wang X."/>
            <person name="Yang L."/>
            <person name="Nasrallah M.E."/>
            <person name="Bergelson J."/>
            <person name="Carrington J.C."/>
            <person name="Gaut B.S."/>
            <person name="Schmutz J."/>
            <person name="Mayer K.F.X."/>
            <person name="Van de Peer Y."/>
            <person name="Grigoriev I.V."/>
            <person name="Nordborg M."/>
            <person name="Weigel D."/>
            <person name="Guo Y.-L."/>
        </authorList>
    </citation>
    <scope>NUCLEOTIDE SEQUENCE [LARGE SCALE GENOMIC DNA]</scope>
    <source>
        <strain evidence="2">cv. MN47</strain>
    </source>
</reference>
<protein>
    <submittedName>
        <fullName evidence="1">Predicted protein</fullName>
    </submittedName>
</protein>
<evidence type="ECO:0000313" key="2">
    <source>
        <dbReference type="Proteomes" id="UP000008694"/>
    </source>
</evidence>
<accession>D7MNM9</accession>
<keyword evidence="2" id="KW-1185">Reference proteome</keyword>
<dbReference type="AlphaFoldDB" id="D7MNM9"/>
<sequence length="97" mass="11238">MSIVTVRNVEAKRLLLEEIPQIVQHHEGSPQVVQLQDDDCMEGCHMRCIPNNRITPCLCNIRYYCVYINWHVFARSKIILMDGMLCQVFFACDLPVA</sequence>
<organism evidence="2">
    <name type="scientific">Arabidopsis lyrata subsp. lyrata</name>
    <name type="common">Lyre-leaved rock-cress</name>
    <dbReference type="NCBI Taxonomy" id="81972"/>
    <lineage>
        <taxon>Eukaryota</taxon>
        <taxon>Viridiplantae</taxon>
        <taxon>Streptophyta</taxon>
        <taxon>Embryophyta</taxon>
        <taxon>Tracheophyta</taxon>
        <taxon>Spermatophyta</taxon>
        <taxon>Magnoliopsida</taxon>
        <taxon>eudicotyledons</taxon>
        <taxon>Gunneridae</taxon>
        <taxon>Pentapetalae</taxon>
        <taxon>rosids</taxon>
        <taxon>malvids</taxon>
        <taxon>Brassicales</taxon>
        <taxon>Brassicaceae</taxon>
        <taxon>Camelineae</taxon>
        <taxon>Arabidopsis</taxon>
    </lineage>
</organism>